<dbReference type="Proteomes" id="UP000051887">
    <property type="component" value="Unassembled WGS sequence"/>
</dbReference>
<dbReference type="Pfam" id="PF08670">
    <property type="entry name" value="MEKHLA"/>
    <property type="match status" value="1"/>
</dbReference>
<reference evidence="3 5" key="2">
    <citation type="submission" date="2015-09" db="EMBL/GenBank/DDBJ databases">
        <authorList>
            <consortium name="Swine Surveillance"/>
        </authorList>
    </citation>
    <scope>NUCLEOTIDE SEQUENCE [LARGE SCALE GENOMIC DNA]</scope>
    <source>
        <strain evidence="3 5">5120</strain>
    </source>
</reference>
<sequence>MQIPSPENQFQADHAALMMASYERLLGRPLAESAEALYHSDAVVLSHDGAADPVLTYGNLTAQTLWEMGWDQLTALPSRLTAEPAHRAQRDAMFAEMRAKGFIENYHGIRISASGTRFEIRNAVIWPLLDAAGVRRGEAASFTDWQVLQPNAPVGY</sequence>
<dbReference type="Proteomes" id="UP000051086">
    <property type="component" value="Unassembled WGS sequence"/>
</dbReference>
<evidence type="ECO:0000313" key="3">
    <source>
        <dbReference type="EMBL" id="CUH70637.1"/>
    </source>
</evidence>
<dbReference type="EMBL" id="CYSC01000007">
    <property type="protein sequence ID" value="CUH70637.1"/>
    <property type="molecule type" value="Genomic_DNA"/>
</dbReference>
<organism evidence="3 5">
    <name type="scientific">Thalassovita autumnalis</name>
    <dbReference type="NCBI Taxonomy" id="2072972"/>
    <lineage>
        <taxon>Bacteria</taxon>
        <taxon>Pseudomonadati</taxon>
        <taxon>Pseudomonadota</taxon>
        <taxon>Alphaproteobacteria</taxon>
        <taxon>Rhodobacterales</taxon>
        <taxon>Roseobacteraceae</taxon>
        <taxon>Thalassovita</taxon>
    </lineage>
</organism>
<dbReference type="RefSeq" id="WP_058241961.1">
    <property type="nucleotide sequence ID" value="NZ_CYSB01000025.1"/>
</dbReference>
<proteinExistence type="predicted"/>
<accession>A0A0P1FBX4</accession>
<keyword evidence="4" id="KW-1185">Reference proteome</keyword>
<dbReference type="AlphaFoldDB" id="A0A0P1FBX4"/>
<evidence type="ECO:0000259" key="1">
    <source>
        <dbReference type="Pfam" id="PF08670"/>
    </source>
</evidence>
<protein>
    <submittedName>
        <fullName evidence="3">MEKHLA domain protein</fullName>
    </submittedName>
</protein>
<evidence type="ECO:0000313" key="4">
    <source>
        <dbReference type="Proteomes" id="UP000051086"/>
    </source>
</evidence>
<dbReference type="InterPro" id="IPR013978">
    <property type="entry name" value="MEKHLA"/>
</dbReference>
<name>A0A0P1FBX4_9RHOB</name>
<reference evidence="2 4" key="1">
    <citation type="submission" date="2015-09" db="EMBL/GenBank/DDBJ databases">
        <authorList>
            <person name="Rodrigo-Torres L."/>
            <person name="Arahal D.R."/>
        </authorList>
    </citation>
    <scope>NUCLEOTIDE SEQUENCE [LARGE SCALE GENOMIC DNA]</scope>
    <source>
        <strain evidence="2 4">CECT 5118</strain>
    </source>
</reference>
<evidence type="ECO:0000313" key="2">
    <source>
        <dbReference type="EMBL" id="CUH65712.1"/>
    </source>
</evidence>
<feature type="domain" description="MEKHLA" evidence="1">
    <location>
        <begin position="13"/>
        <end position="146"/>
    </location>
</feature>
<dbReference type="OrthoDB" id="9794448at2"/>
<evidence type="ECO:0000313" key="5">
    <source>
        <dbReference type="Proteomes" id="UP000051887"/>
    </source>
</evidence>
<gene>
    <name evidence="2" type="ORF">TL5118_01434</name>
    <name evidence="3" type="ORF">TL5120_00416</name>
</gene>
<dbReference type="EMBL" id="CYSB01000025">
    <property type="protein sequence ID" value="CUH65712.1"/>
    <property type="molecule type" value="Genomic_DNA"/>
</dbReference>